<evidence type="ECO:0000313" key="2">
    <source>
        <dbReference type="Proteomes" id="UP000008144"/>
    </source>
</evidence>
<dbReference type="Ensembl" id="ENSCINT00000034985.1">
    <property type="protein sequence ID" value="ENSCINP00000029986.1"/>
    <property type="gene ID" value="ENSCING00000022010.1"/>
</dbReference>
<proteinExistence type="predicted"/>
<dbReference type="Proteomes" id="UP000008144">
    <property type="component" value="Unassembled WGS sequence"/>
</dbReference>
<dbReference type="AlphaFoldDB" id="H2XK04"/>
<reference evidence="1" key="3">
    <citation type="submission" date="2025-09" db="UniProtKB">
        <authorList>
            <consortium name="Ensembl"/>
        </authorList>
    </citation>
    <scope>IDENTIFICATION</scope>
</reference>
<organism evidence="1 2">
    <name type="scientific">Ciona intestinalis</name>
    <name type="common">Transparent sea squirt</name>
    <name type="synonym">Ascidia intestinalis</name>
    <dbReference type="NCBI Taxonomy" id="7719"/>
    <lineage>
        <taxon>Eukaryota</taxon>
        <taxon>Metazoa</taxon>
        <taxon>Chordata</taxon>
        <taxon>Tunicata</taxon>
        <taxon>Ascidiacea</taxon>
        <taxon>Phlebobranchia</taxon>
        <taxon>Cionidae</taxon>
        <taxon>Ciona</taxon>
    </lineage>
</organism>
<reference evidence="1" key="2">
    <citation type="submission" date="2025-08" db="UniProtKB">
        <authorList>
            <consortium name="Ensembl"/>
        </authorList>
    </citation>
    <scope>IDENTIFICATION</scope>
</reference>
<sequence>MEIENIITSSNYSAQCVAVLPRFIETSTQVGLSSTTTTQCKVNTFYAISCTNKLTNGIKYK</sequence>
<evidence type="ECO:0000313" key="1">
    <source>
        <dbReference type="Ensembl" id="ENSCINP00000029986.1"/>
    </source>
</evidence>
<reference evidence="2" key="1">
    <citation type="journal article" date="2002" name="Science">
        <title>The draft genome of Ciona intestinalis: insights into chordate and vertebrate origins.</title>
        <authorList>
            <person name="Dehal P."/>
            <person name="Satou Y."/>
            <person name="Campbell R.K."/>
            <person name="Chapman J."/>
            <person name="Degnan B."/>
            <person name="De Tomaso A."/>
            <person name="Davidson B."/>
            <person name="Di Gregorio A."/>
            <person name="Gelpke M."/>
            <person name="Goodstein D.M."/>
            <person name="Harafuji N."/>
            <person name="Hastings K.E."/>
            <person name="Ho I."/>
            <person name="Hotta K."/>
            <person name="Huang W."/>
            <person name="Kawashima T."/>
            <person name="Lemaire P."/>
            <person name="Martinez D."/>
            <person name="Meinertzhagen I.A."/>
            <person name="Necula S."/>
            <person name="Nonaka M."/>
            <person name="Putnam N."/>
            <person name="Rash S."/>
            <person name="Saiga H."/>
            <person name="Satake M."/>
            <person name="Terry A."/>
            <person name="Yamada L."/>
            <person name="Wang H.G."/>
            <person name="Awazu S."/>
            <person name="Azumi K."/>
            <person name="Boore J."/>
            <person name="Branno M."/>
            <person name="Chin-Bow S."/>
            <person name="DeSantis R."/>
            <person name="Doyle S."/>
            <person name="Francino P."/>
            <person name="Keys D.N."/>
            <person name="Haga S."/>
            <person name="Hayashi H."/>
            <person name="Hino K."/>
            <person name="Imai K.S."/>
            <person name="Inaba K."/>
            <person name="Kano S."/>
            <person name="Kobayashi K."/>
            <person name="Kobayashi M."/>
            <person name="Lee B.I."/>
            <person name="Makabe K.W."/>
            <person name="Manohar C."/>
            <person name="Matassi G."/>
            <person name="Medina M."/>
            <person name="Mochizuki Y."/>
            <person name="Mount S."/>
            <person name="Morishita T."/>
            <person name="Miura S."/>
            <person name="Nakayama A."/>
            <person name="Nishizaka S."/>
            <person name="Nomoto H."/>
            <person name="Ohta F."/>
            <person name="Oishi K."/>
            <person name="Rigoutsos I."/>
            <person name="Sano M."/>
            <person name="Sasaki A."/>
            <person name="Sasakura Y."/>
            <person name="Shoguchi E."/>
            <person name="Shin-i T."/>
            <person name="Spagnuolo A."/>
            <person name="Stainier D."/>
            <person name="Suzuki M.M."/>
            <person name="Tassy O."/>
            <person name="Takatori N."/>
            <person name="Tokuoka M."/>
            <person name="Yagi K."/>
            <person name="Yoshizaki F."/>
            <person name="Wada S."/>
            <person name="Zhang C."/>
            <person name="Hyatt P.D."/>
            <person name="Larimer F."/>
            <person name="Detter C."/>
            <person name="Doggett N."/>
            <person name="Glavina T."/>
            <person name="Hawkins T."/>
            <person name="Richardson P."/>
            <person name="Lucas S."/>
            <person name="Kohara Y."/>
            <person name="Levine M."/>
            <person name="Satoh N."/>
            <person name="Rokhsar D.S."/>
        </authorList>
    </citation>
    <scope>NUCLEOTIDE SEQUENCE [LARGE SCALE GENOMIC DNA]</scope>
</reference>
<dbReference type="InParanoid" id="H2XK04"/>
<keyword evidence="2" id="KW-1185">Reference proteome</keyword>
<dbReference type="HOGENOM" id="CLU_2921919_0_0_1"/>
<protein>
    <submittedName>
        <fullName evidence="1">Uncharacterized protein</fullName>
    </submittedName>
</protein>
<name>H2XK04_CIOIN</name>
<accession>H2XK04</accession>